<dbReference type="EMBL" id="JAIFTH010001212">
    <property type="protein sequence ID" value="KAG9508628.1"/>
    <property type="molecule type" value="Genomic_DNA"/>
</dbReference>
<dbReference type="InterPro" id="IPR036317">
    <property type="entry name" value="Cullin_homology_sf"/>
</dbReference>
<keyword evidence="2" id="KW-0832">Ubl conjugation</keyword>
<dbReference type="Gene3D" id="3.30.230.130">
    <property type="entry name" value="Cullin, Chain C, Domain 2"/>
    <property type="match status" value="1"/>
</dbReference>
<reference evidence="7 8" key="1">
    <citation type="submission" date="2020-10" db="EMBL/GenBank/DDBJ databases">
        <authorList>
            <person name="Klimov P.B."/>
            <person name="Dyachkov S.M."/>
            <person name="Chetverikov P.E."/>
        </authorList>
    </citation>
    <scope>NUCLEOTIDE SEQUENCE [LARGE SCALE GENOMIC DNA]</scope>
    <source>
        <strain evidence="7">BMOC 18-1129-001#AD2665</strain>
        <tissue evidence="7">Entire mites</tissue>
    </source>
</reference>
<feature type="region of interest" description="Disordered" evidence="5">
    <location>
        <begin position="638"/>
        <end position="659"/>
    </location>
</feature>
<evidence type="ECO:0000256" key="4">
    <source>
        <dbReference type="RuleBase" id="RU003829"/>
    </source>
</evidence>
<dbReference type="PROSITE" id="PS01256">
    <property type="entry name" value="CULLIN_1"/>
    <property type="match status" value="1"/>
</dbReference>
<dbReference type="SMART" id="SM00182">
    <property type="entry name" value="CULLIN"/>
    <property type="match status" value="1"/>
</dbReference>
<evidence type="ECO:0000256" key="5">
    <source>
        <dbReference type="SAM" id="MobiDB-lite"/>
    </source>
</evidence>
<dbReference type="SUPFAM" id="SSF75632">
    <property type="entry name" value="Cullin homology domain"/>
    <property type="match status" value="1"/>
</dbReference>
<evidence type="ECO:0000313" key="7">
    <source>
        <dbReference type="EMBL" id="KAG9508628.1"/>
    </source>
</evidence>
<feature type="non-terminal residue" evidence="7">
    <location>
        <position position="787"/>
    </location>
</feature>
<gene>
    <name evidence="7" type="primary">Cul2</name>
    <name evidence="7" type="ORF">GZH46_02869</name>
</gene>
<dbReference type="InterPro" id="IPR016159">
    <property type="entry name" value="Cullin_repeat-like_dom_sf"/>
</dbReference>
<evidence type="ECO:0000256" key="2">
    <source>
        <dbReference type="ARBA" id="ARBA00022843"/>
    </source>
</evidence>
<dbReference type="InterPro" id="IPR019559">
    <property type="entry name" value="Cullin_neddylation_domain"/>
</dbReference>
<dbReference type="InterPro" id="IPR016157">
    <property type="entry name" value="Cullin_CS"/>
</dbReference>
<protein>
    <submittedName>
        <fullName evidence="7">Cullin-2</fullName>
    </submittedName>
</protein>
<proteinExistence type="inferred from homology"/>
<comment type="caution">
    <text evidence="7">The sequence shown here is derived from an EMBL/GenBank/DDBJ whole genome shotgun (WGS) entry which is preliminary data.</text>
</comment>
<evidence type="ECO:0000313" key="8">
    <source>
        <dbReference type="Proteomes" id="UP000825002"/>
    </source>
</evidence>
<dbReference type="SMART" id="SM00884">
    <property type="entry name" value="Cullin_Nedd8"/>
    <property type="match status" value="1"/>
</dbReference>
<dbReference type="Pfam" id="PF26557">
    <property type="entry name" value="Cullin_AB"/>
    <property type="match status" value="1"/>
</dbReference>
<keyword evidence="8" id="KW-1185">Reference proteome</keyword>
<dbReference type="SUPFAM" id="SSF46785">
    <property type="entry name" value="Winged helix' DNA-binding domain"/>
    <property type="match status" value="1"/>
</dbReference>
<feature type="region of interest" description="Disordered" evidence="5">
    <location>
        <begin position="694"/>
        <end position="713"/>
    </location>
</feature>
<dbReference type="InterPro" id="IPR045093">
    <property type="entry name" value="Cullin"/>
</dbReference>
<feature type="compositionally biased region" description="Basic and acidic residues" evidence="5">
    <location>
        <begin position="703"/>
        <end position="713"/>
    </location>
</feature>
<evidence type="ECO:0000256" key="3">
    <source>
        <dbReference type="PROSITE-ProRule" id="PRU00330"/>
    </source>
</evidence>
<dbReference type="SUPFAM" id="SSF74788">
    <property type="entry name" value="Cullin repeat-like"/>
    <property type="match status" value="1"/>
</dbReference>
<organism evidence="7 8">
    <name type="scientific">Fragariocoptes setiger</name>
    <dbReference type="NCBI Taxonomy" id="1670756"/>
    <lineage>
        <taxon>Eukaryota</taxon>
        <taxon>Metazoa</taxon>
        <taxon>Ecdysozoa</taxon>
        <taxon>Arthropoda</taxon>
        <taxon>Chelicerata</taxon>
        <taxon>Arachnida</taxon>
        <taxon>Acari</taxon>
        <taxon>Acariformes</taxon>
        <taxon>Trombidiformes</taxon>
        <taxon>Prostigmata</taxon>
        <taxon>Eupodina</taxon>
        <taxon>Eriophyoidea</taxon>
        <taxon>Phytoptidae</taxon>
        <taxon>Fragariocoptes</taxon>
    </lineage>
</organism>
<accession>A0ABQ7S5C4</accession>
<feature type="domain" description="Cullin family profile" evidence="6">
    <location>
        <begin position="349"/>
        <end position="586"/>
    </location>
</feature>
<dbReference type="InterPro" id="IPR001373">
    <property type="entry name" value="Cullin_N"/>
</dbReference>
<dbReference type="Pfam" id="PF10557">
    <property type="entry name" value="Cullin_Nedd8"/>
    <property type="match status" value="1"/>
</dbReference>
<feature type="compositionally biased region" description="Low complexity" evidence="5">
    <location>
        <begin position="640"/>
        <end position="659"/>
    </location>
</feature>
<dbReference type="InterPro" id="IPR036390">
    <property type="entry name" value="WH_DNA-bd_sf"/>
</dbReference>
<dbReference type="InterPro" id="IPR059120">
    <property type="entry name" value="Cullin-like_AB"/>
</dbReference>
<dbReference type="Gene3D" id="1.20.1310.10">
    <property type="entry name" value="Cullin Repeats"/>
    <property type="match status" value="4"/>
</dbReference>
<dbReference type="PANTHER" id="PTHR11932">
    <property type="entry name" value="CULLIN"/>
    <property type="match status" value="1"/>
</dbReference>
<evidence type="ECO:0000259" key="6">
    <source>
        <dbReference type="PROSITE" id="PS50069"/>
    </source>
</evidence>
<comment type="similarity">
    <text evidence="1 3 4">Belongs to the cullin family.</text>
</comment>
<dbReference type="Gene3D" id="1.10.10.10">
    <property type="entry name" value="Winged helix-like DNA-binding domain superfamily/Winged helix DNA-binding domain"/>
    <property type="match status" value="1"/>
</dbReference>
<name>A0ABQ7S5C4_9ACAR</name>
<dbReference type="PROSITE" id="PS50069">
    <property type="entry name" value="CULLIN_2"/>
    <property type="match status" value="1"/>
</dbReference>
<sequence length="787" mass="89812">MSLKSEEVDFDELWSRIENLTSDVLYDRRVDREHWQGRFSDVYKICVATPSPLAHALYQHVRDFLNSHVGNLCEHIRKVKLNEYVDPSDCCADDPPHLEIKELGLYLWRQNMVLPLQDKLITLAIDAIKADRSSQSTNEAITKGVIHSFADVESYKKKNSLELYQEIFEKPFIESTGEWYQSKAVQLLNELNCSEYMKKVLQIIEDEQLRCTKFIHQSSHAKVIDEIRLRMVAEHATFLHTESENMVKSDSWQDLQAMYKLLKSIDNGLRTLIKQVQTHITQIGLQAIEQIAANENQPALFVESIIKVHRKHSDLIAEVFKGDLLFISALDKACAAIINHRTHPNQPCRSPELLAKYCDGLLRKNSGNNANGKTLSDAEIEEKLTQSIIVFKYIDDKDVFQKFYSKNMAKRLIHSQSASMEAEEIMINKLKQACGYEFTAKLHRMFTDIGVSNGLKDSFNDGLREKNIDLGINFSMYVLQAGSWPLSQSSISTFALPQILEKSVKQFESFYYSKFNGRILTWLHYLCTAEVRLCYTPKRNYQVSMQTYHMAILLLFESVNSLTYREIRESTQLNDEQLVKHLHGLIEARILLLSSSDLFGNNDETSTEAIVRDESFNLPTSSETLPEATMLRSKALDENVSTPGQSSGPPSTSGAASPVGELANLADKPETVITLNLYFSSKRPKFKIVAVTQRETQLQQPREPTDSEQTHTSIDEDRKLYIQAAIVRVMKSRKVAKHNQLIQEVIGLAKSHFTPSVVMIKKCIEVLIEKQYLERNSGAADEYKYVA</sequence>
<dbReference type="InterPro" id="IPR016158">
    <property type="entry name" value="Cullin_homology"/>
</dbReference>
<dbReference type="Pfam" id="PF00888">
    <property type="entry name" value="Cullin"/>
    <property type="match status" value="1"/>
</dbReference>
<dbReference type="Proteomes" id="UP000825002">
    <property type="component" value="Unassembled WGS sequence"/>
</dbReference>
<evidence type="ECO:0000256" key="1">
    <source>
        <dbReference type="ARBA" id="ARBA00006019"/>
    </source>
</evidence>
<dbReference type="InterPro" id="IPR036388">
    <property type="entry name" value="WH-like_DNA-bd_sf"/>
</dbReference>